<dbReference type="OrthoDB" id="9773673at2"/>
<evidence type="ECO:0000313" key="7">
    <source>
        <dbReference type="EMBL" id="OKA20908.1"/>
    </source>
</evidence>
<feature type="chain" id="PRO_5005800614" evidence="4">
    <location>
        <begin position="25"/>
        <end position="324"/>
    </location>
</feature>
<evidence type="ECO:0000313" key="6">
    <source>
        <dbReference type="EMBL" id="OKA19077.1"/>
    </source>
</evidence>
<dbReference type="Pfam" id="PF13407">
    <property type="entry name" value="Peripla_BP_4"/>
    <property type="match status" value="1"/>
</dbReference>
<keyword evidence="9" id="KW-1185">Reference proteome</keyword>
<proteinExistence type="inferred from homology"/>
<dbReference type="RefSeq" id="WP_060691636.1">
    <property type="nucleotide sequence ID" value="NZ_CP012676.1"/>
</dbReference>
<reference evidence="6 9" key="2">
    <citation type="submission" date="2016-11" db="EMBL/GenBank/DDBJ databases">
        <title>Draft genome of Pseudomonas versuta A4R1.5.</title>
        <authorList>
            <person name="See-Too W.-S."/>
        </authorList>
    </citation>
    <scope>NUCLEOTIDE SEQUENCE [LARGE SCALE GENOMIC DNA]</scope>
    <source>
        <strain evidence="6 9">A4R1.5</strain>
    </source>
</reference>
<dbReference type="Gene3D" id="3.40.50.2300">
    <property type="match status" value="2"/>
</dbReference>
<dbReference type="InterPro" id="IPR025997">
    <property type="entry name" value="SBP_2_dom"/>
</dbReference>
<dbReference type="GO" id="GO:0055085">
    <property type="term" value="P:transmembrane transport"/>
    <property type="evidence" value="ECO:0007669"/>
    <property type="project" value="UniProtKB-ARBA"/>
</dbReference>
<evidence type="ECO:0000256" key="1">
    <source>
        <dbReference type="ARBA" id="ARBA00004196"/>
    </source>
</evidence>
<sequence>MFSPLRLTCSALALAGFLSHTVQAADECMVGISMFTLGAPFYAAQQEAASKKAKELGCKVTTADGQNDMAKQIGDVEDMVARGINVLIIDPRDPEGLVPAVNAAAKAGVKVVVVDSALNPRANYVTLIQSSNDQNGRLIGTWLAKKTKGKPLKIALISGAKGNVVGEERRLGVIRGLVEAQLQQGSSSNANIVGQGWGGWTNEGGLKAMEDLLVAHPDIDVVLGENDAMVLGARKALEQAGKLDKVLLVAAADGQKEAYRLIKDGKYGVTGLNDPDVIGTLAAEYGIQAVQGKLPADFPRVYYTEPAAVSIDNVDKYYRADSTF</sequence>
<dbReference type="InterPro" id="IPR028082">
    <property type="entry name" value="Peripla_BP_I"/>
</dbReference>
<comment type="subcellular location">
    <subcellularLocation>
        <location evidence="1">Cell envelope</location>
    </subcellularLocation>
</comment>
<dbReference type="GO" id="GO:0030313">
    <property type="term" value="C:cell envelope"/>
    <property type="evidence" value="ECO:0007669"/>
    <property type="project" value="UniProtKB-SubCell"/>
</dbReference>
<reference evidence="7 8" key="1">
    <citation type="submission" date="2016-11" db="EMBL/GenBank/DDBJ databases">
        <title>Draft genome of Pseudomonas versuta A4R1.12.</title>
        <authorList>
            <person name="See-Too W.-S."/>
        </authorList>
    </citation>
    <scope>NUCLEOTIDE SEQUENCE [LARGE SCALE GENOMIC DNA]</scope>
    <source>
        <strain evidence="7 8">A4R1.12</strain>
    </source>
</reference>
<evidence type="ECO:0000313" key="9">
    <source>
        <dbReference type="Proteomes" id="UP000186677"/>
    </source>
</evidence>
<keyword evidence="3 4" id="KW-0732">Signal</keyword>
<dbReference type="PANTHER" id="PTHR46847:SF1">
    <property type="entry name" value="D-ALLOSE-BINDING PERIPLASMIC PROTEIN-RELATED"/>
    <property type="match status" value="1"/>
</dbReference>
<dbReference type="Proteomes" id="UP000186677">
    <property type="component" value="Unassembled WGS sequence"/>
</dbReference>
<feature type="signal peptide" evidence="4">
    <location>
        <begin position="1"/>
        <end position="24"/>
    </location>
</feature>
<name>A0A0M4QND3_9PSED</name>
<evidence type="ECO:0000256" key="4">
    <source>
        <dbReference type="SAM" id="SignalP"/>
    </source>
</evidence>
<organism evidence="7 8">
    <name type="scientific">Pseudomonas versuta</name>
    <dbReference type="NCBI Taxonomy" id="1788301"/>
    <lineage>
        <taxon>Bacteria</taxon>
        <taxon>Pseudomonadati</taxon>
        <taxon>Pseudomonadota</taxon>
        <taxon>Gammaproteobacteria</taxon>
        <taxon>Pseudomonadales</taxon>
        <taxon>Pseudomonadaceae</taxon>
        <taxon>Pseudomonas</taxon>
    </lineage>
</organism>
<gene>
    <name evidence="6" type="ORF">BOH73_18245</name>
    <name evidence="7" type="ORF">BOH74_16345</name>
</gene>
<dbReference type="GO" id="GO:0030246">
    <property type="term" value="F:carbohydrate binding"/>
    <property type="evidence" value="ECO:0007669"/>
    <property type="project" value="UniProtKB-ARBA"/>
</dbReference>
<evidence type="ECO:0000256" key="3">
    <source>
        <dbReference type="ARBA" id="ARBA00022729"/>
    </source>
</evidence>
<dbReference type="SUPFAM" id="SSF53822">
    <property type="entry name" value="Periplasmic binding protein-like I"/>
    <property type="match status" value="1"/>
</dbReference>
<dbReference type="Proteomes" id="UP000185990">
    <property type="component" value="Unassembled WGS sequence"/>
</dbReference>
<dbReference type="AlphaFoldDB" id="A0A0M4QND3"/>
<dbReference type="KEGG" id="ppsy:AOC04_06200"/>
<evidence type="ECO:0000259" key="5">
    <source>
        <dbReference type="Pfam" id="PF13407"/>
    </source>
</evidence>
<accession>A0A0M4QND3</accession>
<evidence type="ECO:0000256" key="2">
    <source>
        <dbReference type="ARBA" id="ARBA00007639"/>
    </source>
</evidence>
<comment type="similarity">
    <text evidence="2">Belongs to the bacterial solute-binding protein 2 family.</text>
</comment>
<evidence type="ECO:0000313" key="8">
    <source>
        <dbReference type="Proteomes" id="UP000185990"/>
    </source>
</evidence>
<protein>
    <submittedName>
        <fullName evidence="7">ABC transporter substrate-binding protein</fullName>
    </submittedName>
</protein>
<accession>A0A1Q4KED7</accession>
<feature type="domain" description="Periplasmic binding protein" evidence="5">
    <location>
        <begin position="30"/>
        <end position="293"/>
    </location>
</feature>
<dbReference type="EMBL" id="MPJC01000014">
    <property type="protein sequence ID" value="OKA19077.1"/>
    <property type="molecule type" value="Genomic_DNA"/>
</dbReference>
<comment type="caution">
    <text evidence="7">The sequence shown here is derived from an EMBL/GenBank/DDBJ whole genome shotgun (WGS) entry which is preliminary data.</text>
</comment>
<dbReference type="EMBL" id="MPJD01000025">
    <property type="protein sequence ID" value="OKA20908.1"/>
    <property type="molecule type" value="Genomic_DNA"/>
</dbReference>
<dbReference type="PANTHER" id="PTHR46847">
    <property type="entry name" value="D-ALLOSE-BINDING PERIPLASMIC PROTEIN-RELATED"/>
    <property type="match status" value="1"/>
</dbReference>